<sequence length="485" mass="51624">MRFLRQSMIGLFLAALTFGLLLYAGQLVGGAIQDRLAEKPAAPSANERVFAVNLIRAEAQTISPILETFGEIKSRRTLELRAAIEGRVVELSEVFEDGGRVGAGEVLARIDPADMLSVLDRAKADLADAQAEVRDAARSRDLARDEETAAEDQVDLRQKAYRRQVDLAARGVGTSAAVETAELAVAAARATVLARRQVVTQAEARVDQGTTRLLRAGIALEEAERNLNDTTVRAPFDGILSDTSVVAGRLVSANERLADLIDPTDLEVAFRISTAQYARLLDAEGNLMAVPVTATLDGAGNDLQATGVLSRVSAATAQNQTGRLMFARLDQVAGFRPGDFVSLSVLEPPLNNVVRLPAAALNAQGDVLVLGADDRAEAVAVTLLRRQGNDILVRGSGLVGREVIAAQTPLLGSGILVRPLRRDSAARDTGPEMLELSAERRARLVAFVQGNNTMPKQARDRVLAQLAEPVVAAAVVARIESRMGG</sequence>
<reference evidence="4" key="2">
    <citation type="submission" date="2024-01" db="EMBL/GenBank/DDBJ databases">
        <title>Roseobacter fucihabitans sp. nov., isolated from the brown alga Fucus spiralis.</title>
        <authorList>
            <person name="Hahnke S."/>
            <person name="Berger M."/>
            <person name="Schlingloff A."/>
            <person name="Athale I."/>
            <person name="Neumann-Schaal M."/>
            <person name="Adenaya A."/>
            <person name="Poehlein A."/>
            <person name="Daniel R."/>
            <person name="Pertersen J."/>
            <person name="Brinkhoff T."/>
        </authorList>
    </citation>
    <scope>NUCLEOTIDE SEQUENCE [LARGE SCALE GENOMIC DNA]</scope>
    <source>
        <strain evidence="4">B14</strain>
    </source>
</reference>
<dbReference type="SUPFAM" id="SSF111369">
    <property type="entry name" value="HlyD-like secretion proteins"/>
    <property type="match status" value="2"/>
</dbReference>
<dbReference type="PANTHER" id="PTHR30469:SF15">
    <property type="entry name" value="HLYD FAMILY OF SECRETION PROTEINS"/>
    <property type="match status" value="1"/>
</dbReference>
<proteinExistence type="predicted"/>
<keyword evidence="4" id="KW-1185">Reference proteome</keyword>
<gene>
    <name evidence="3" type="primary">mdtA_3</name>
    <name evidence="3" type="ORF">ROLI_031060</name>
</gene>
<dbReference type="InterPro" id="IPR058625">
    <property type="entry name" value="MdtA-like_BSH"/>
</dbReference>
<evidence type="ECO:0000256" key="1">
    <source>
        <dbReference type="SAM" id="Coils"/>
    </source>
</evidence>
<feature type="coiled-coil region" evidence="1">
    <location>
        <begin position="119"/>
        <end position="146"/>
    </location>
</feature>
<organism evidence="3 4">
    <name type="scientific">Roseobacter fucihabitans</name>
    <dbReference type="NCBI Taxonomy" id="1537242"/>
    <lineage>
        <taxon>Bacteria</taxon>
        <taxon>Pseudomonadati</taxon>
        <taxon>Pseudomonadota</taxon>
        <taxon>Alphaproteobacteria</taxon>
        <taxon>Rhodobacterales</taxon>
        <taxon>Roseobacteraceae</taxon>
        <taxon>Roseobacter</taxon>
    </lineage>
</organism>
<dbReference type="Gene3D" id="1.10.287.470">
    <property type="entry name" value="Helix hairpin bin"/>
    <property type="match status" value="1"/>
</dbReference>
<dbReference type="Proteomes" id="UP001318682">
    <property type="component" value="Chromosome"/>
</dbReference>
<feature type="domain" description="Multidrug resistance protein MdtA-like barrel-sandwich hybrid" evidence="2">
    <location>
        <begin position="76"/>
        <end position="257"/>
    </location>
</feature>
<evidence type="ECO:0000313" key="4">
    <source>
        <dbReference type="Proteomes" id="UP001318682"/>
    </source>
</evidence>
<evidence type="ECO:0000313" key="3">
    <source>
        <dbReference type="EMBL" id="WVX50010.1"/>
    </source>
</evidence>
<evidence type="ECO:0000259" key="2">
    <source>
        <dbReference type="Pfam" id="PF25917"/>
    </source>
</evidence>
<dbReference type="Gene3D" id="2.40.50.100">
    <property type="match status" value="1"/>
</dbReference>
<dbReference type="PANTHER" id="PTHR30469">
    <property type="entry name" value="MULTIDRUG RESISTANCE PROTEIN MDTA"/>
    <property type="match status" value="1"/>
</dbReference>
<reference evidence="3 4" key="1">
    <citation type="submission" date="2015-07" db="EMBL/GenBank/DDBJ databases">
        <authorList>
            <person name="Voget S."/>
            <person name="Dogs M."/>
            <person name="Brinkhoff T.H."/>
            <person name="Daniel R."/>
        </authorList>
    </citation>
    <scope>NUCLEOTIDE SEQUENCE [LARGE SCALE GENOMIC DNA]</scope>
    <source>
        <strain evidence="3 4">B14</strain>
    </source>
</reference>
<dbReference type="RefSeq" id="WP_187431324.1">
    <property type="nucleotide sequence ID" value="NZ_CP143423.1"/>
</dbReference>
<keyword evidence="1" id="KW-0175">Coiled coil</keyword>
<protein>
    <submittedName>
        <fullName evidence="3">Multidrug resistance protein MdtA</fullName>
    </submittedName>
</protein>
<name>A0ABZ2BX17_9RHOB</name>
<dbReference type="Gene3D" id="2.40.420.20">
    <property type="match status" value="1"/>
</dbReference>
<dbReference type="Gene3D" id="2.40.30.170">
    <property type="match status" value="1"/>
</dbReference>
<dbReference type="Pfam" id="PF25917">
    <property type="entry name" value="BSH_RND"/>
    <property type="match status" value="1"/>
</dbReference>
<accession>A0ABZ2BX17</accession>
<dbReference type="EMBL" id="CP143423">
    <property type="protein sequence ID" value="WVX50010.1"/>
    <property type="molecule type" value="Genomic_DNA"/>
</dbReference>